<comment type="caution">
    <text evidence="16">Lacks conserved residue(s) required for the propagation of feature annotation.</text>
</comment>
<evidence type="ECO:0000256" key="16">
    <source>
        <dbReference type="RuleBase" id="RU369120"/>
    </source>
</evidence>
<dbReference type="InterPro" id="IPR018083">
    <property type="entry name" value="Sterol_reductase_CS"/>
</dbReference>
<reference evidence="18" key="1">
    <citation type="submission" date="2016-05" db="EMBL/GenBank/DDBJ databases">
        <title>Comparative genomics of biotechnologically important yeasts.</title>
        <authorList>
            <consortium name="DOE Joint Genome Institute"/>
            <person name="Riley R."/>
            <person name="Haridas S."/>
            <person name="Wolfe K.H."/>
            <person name="Lopes M.R."/>
            <person name="Hittinger C.T."/>
            <person name="Goker M."/>
            <person name="Salamov A."/>
            <person name="Wisecaver J."/>
            <person name="Long T.M."/>
            <person name="Aerts A.L."/>
            <person name="Barry K."/>
            <person name="Choi C."/>
            <person name="Clum A."/>
            <person name="Coughlan A.Y."/>
            <person name="Deshpande S."/>
            <person name="Douglass A.P."/>
            <person name="Hanson S.J."/>
            <person name="Klenk H.-P."/>
            <person name="Labutti K."/>
            <person name="Lapidus A."/>
            <person name="Lindquist E."/>
            <person name="Lipzen A."/>
            <person name="Meier-Kolthoff J.P."/>
            <person name="Ohm R.A."/>
            <person name="Otillar R.P."/>
            <person name="Pangilinan J."/>
            <person name="Peng Y."/>
            <person name="Rokas A."/>
            <person name="Rosa C.A."/>
            <person name="Scheuner C."/>
            <person name="Sibirny A.A."/>
            <person name="Slot J.C."/>
            <person name="Stielow J.B."/>
            <person name="Sun H."/>
            <person name="Kurtzman C.P."/>
            <person name="Blackwell M."/>
            <person name="Grigoriev I.V."/>
            <person name="Jeffries T.W."/>
        </authorList>
    </citation>
    <scope>NUCLEOTIDE SEQUENCE [LARGE SCALE GENOMIC DNA]</scope>
    <source>
        <strain evidence="18">NRRL Y-12698</strain>
    </source>
</reference>
<dbReference type="STRING" id="984486.A0A1E3QUD7"/>
<dbReference type="PROSITE" id="PS01018">
    <property type="entry name" value="STEROL_REDUCT_2"/>
    <property type="match status" value="1"/>
</dbReference>
<evidence type="ECO:0000256" key="12">
    <source>
        <dbReference type="ARBA" id="ARBA00023166"/>
    </source>
</evidence>
<evidence type="ECO:0000256" key="8">
    <source>
        <dbReference type="ARBA" id="ARBA00023002"/>
    </source>
</evidence>
<feature type="transmembrane region" description="Helical" evidence="16">
    <location>
        <begin position="303"/>
        <end position="324"/>
    </location>
</feature>
<keyword evidence="18" id="KW-1185">Reference proteome</keyword>
<dbReference type="GeneID" id="30148835"/>
<evidence type="ECO:0000256" key="10">
    <source>
        <dbReference type="ARBA" id="ARBA00023098"/>
    </source>
</evidence>
<evidence type="ECO:0000256" key="11">
    <source>
        <dbReference type="ARBA" id="ARBA00023136"/>
    </source>
</evidence>
<feature type="transmembrane region" description="Helical" evidence="16">
    <location>
        <begin position="374"/>
        <end position="400"/>
    </location>
</feature>
<evidence type="ECO:0000256" key="7">
    <source>
        <dbReference type="ARBA" id="ARBA00022989"/>
    </source>
</evidence>
<keyword evidence="4 16" id="KW-0812">Transmembrane</keyword>
<keyword evidence="9 16" id="KW-0756">Sterol biosynthesis</keyword>
<keyword evidence="11 16" id="KW-0472">Membrane</keyword>
<name>A0A1E3QUD7_9ASCO</name>
<dbReference type="InterPro" id="IPR001171">
    <property type="entry name" value="ERG24_DHCR-like"/>
</dbReference>
<dbReference type="AlphaFoldDB" id="A0A1E3QUD7"/>
<dbReference type="GO" id="GO:0005789">
    <property type="term" value="C:endoplasmic reticulum membrane"/>
    <property type="evidence" value="ECO:0007669"/>
    <property type="project" value="TreeGrafter"/>
</dbReference>
<dbReference type="FunFam" id="1.20.120.1630:FF:000009">
    <property type="entry name" value="C-14 sterol reductase"/>
    <property type="match status" value="1"/>
</dbReference>
<keyword evidence="7 16" id="KW-1133">Transmembrane helix</keyword>
<evidence type="ECO:0000256" key="14">
    <source>
        <dbReference type="ARBA" id="ARBA00052254"/>
    </source>
</evidence>
<comment type="pathway">
    <text evidence="15">Steroid biosynthesis; zymosterol biosynthesis; zymosterol from lanosterol: step 2/6.</text>
</comment>
<dbReference type="GO" id="GO:0050613">
    <property type="term" value="F:Delta14-sterol reductase activity"/>
    <property type="evidence" value="ECO:0007669"/>
    <property type="project" value="UniProtKB-EC"/>
</dbReference>
<feature type="transmembrane region" description="Helical" evidence="16">
    <location>
        <begin position="12"/>
        <end position="36"/>
    </location>
</feature>
<dbReference type="PANTHER" id="PTHR21257">
    <property type="entry name" value="DELTA(14)-STEROL REDUCTASE"/>
    <property type="match status" value="1"/>
</dbReference>
<protein>
    <recommendedName>
        <fullName evidence="16">Delta(14)-sterol reductase</fullName>
    </recommendedName>
    <alternativeName>
        <fullName evidence="16">C-14 sterol reductase</fullName>
    </alternativeName>
    <alternativeName>
        <fullName evidence="16">Sterol C14-reductase</fullName>
    </alternativeName>
</protein>
<evidence type="ECO:0000256" key="1">
    <source>
        <dbReference type="ARBA" id="ARBA00004141"/>
    </source>
</evidence>
<dbReference type="PROSITE" id="PS01017">
    <property type="entry name" value="STEROL_REDUCT_1"/>
    <property type="match status" value="1"/>
</dbReference>
<evidence type="ECO:0000256" key="4">
    <source>
        <dbReference type="ARBA" id="ARBA00022692"/>
    </source>
</evidence>
<dbReference type="PANTHER" id="PTHR21257:SF52">
    <property type="entry name" value="DELTA(14)-STEROL REDUCTASE TM7SF2"/>
    <property type="match status" value="1"/>
</dbReference>
<keyword evidence="10 16" id="KW-0443">Lipid metabolism</keyword>
<evidence type="ECO:0000256" key="5">
    <source>
        <dbReference type="ARBA" id="ARBA00022857"/>
    </source>
</evidence>
<evidence type="ECO:0000256" key="2">
    <source>
        <dbReference type="ARBA" id="ARBA00005402"/>
    </source>
</evidence>
<organism evidence="17 18">
    <name type="scientific">Babjeviella inositovora NRRL Y-12698</name>
    <dbReference type="NCBI Taxonomy" id="984486"/>
    <lineage>
        <taxon>Eukaryota</taxon>
        <taxon>Fungi</taxon>
        <taxon>Dikarya</taxon>
        <taxon>Ascomycota</taxon>
        <taxon>Saccharomycotina</taxon>
        <taxon>Pichiomycetes</taxon>
        <taxon>Serinales incertae sedis</taxon>
        <taxon>Babjeviella</taxon>
    </lineage>
</organism>
<sequence>MTLLNPVTHERDFSGVPGAIGITLGLPTLIICFHLICNPSYVVEGVSLDIDAIIAQVPPLNDLFFNYTCWKAYLAWFFTLVALDRLVPGKHLQGVELRDGTKLPYKINGLAMSGLLGAVLAARWVSTAGEMPELQFIYNNIAQLTGTTIVFSFLLAVFVHVCSYLPLRAANGKNTRERILAVGGNTGNQIFDWFIGRELNPRIGAWDIKLFCELRPGMLLWLLINLACLHQQYHTTGHVNDSLVLVNALQGFYIIDGVINEEGVLTMMDITTDGFGFMLSFGDLAWVPWAYTLQARYLVVKPIHLGAVNVALIVALKALGYYIFHSSNQQKSDFRKGKLEYMESIKTTTGSKLLCDGWWSLSQHVNYLGDWLMAWAWCLPTGFGTVFTYFYVVYFGVLLVHRQTRDEAKCRAKYGKAWEAYEKRVPYKIIPYVY</sequence>
<dbReference type="OrthoDB" id="10262235at2759"/>
<evidence type="ECO:0000256" key="9">
    <source>
        <dbReference type="ARBA" id="ARBA00023011"/>
    </source>
</evidence>
<keyword evidence="13 16" id="KW-0753">Steroid metabolism</keyword>
<gene>
    <name evidence="17" type="ORF">BABINDRAFT_175047</name>
</gene>
<dbReference type="Pfam" id="PF01222">
    <property type="entry name" value="ERG4_ERG24"/>
    <property type="match status" value="1"/>
</dbReference>
<evidence type="ECO:0000313" key="17">
    <source>
        <dbReference type="EMBL" id="ODQ81280.1"/>
    </source>
</evidence>
<keyword evidence="6 16" id="KW-0752">Steroid biosynthesis</keyword>
<evidence type="ECO:0000256" key="6">
    <source>
        <dbReference type="ARBA" id="ARBA00022955"/>
    </source>
</evidence>
<evidence type="ECO:0000256" key="3">
    <source>
        <dbReference type="ARBA" id="ARBA00022516"/>
    </source>
</evidence>
<feature type="transmembrane region" description="Helical" evidence="16">
    <location>
        <begin position="146"/>
        <end position="167"/>
    </location>
</feature>
<evidence type="ECO:0000256" key="15">
    <source>
        <dbReference type="ARBA" id="ARBA00060638"/>
    </source>
</evidence>
<dbReference type="RefSeq" id="XP_018986608.1">
    <property type="nucleotide sequence ID" value="XM_019130982.1"/>
</dbReference>
<dbReference type="Proteomes" id="UP000094336">
    <property type="component" value="Unassembled WGS sequence"/>
</dbReference>
<keyword evidence="8 16" id="KW-0560">Oxidoreductase</keyword>
<feature type="transmembrane region" description="Helical" evidence="16">
    <location>
        <begin position="107"/>
        <end position="126"/>
    </location>
</feature>
<evidence type="ECO:0000313" key="18">
    <source>
        <dbReference type="Proteomes" id="UP000094336"/>
    </source>
</evidence>
<dbReference type="GO" id="GO:0006696">
    <property type="term" value="P:ergosterol biosynthetic process"/>
    <property type="evidence" value="ECO:0007669"/>
    <property type="project" value="EnsemblFungi"/>
</dbReference>
<proteinExistence type="inferred from homology"/>
<keyword evidence="12 16" id="KW-1207">Sterol metabolism</keyword>
<comment type="catalytic activity">
    <reaction evidence="14">
        <text>4,4-dimethyl-5alpha-cholesta-8,24-dien-3beta-ol + NADP(+) = 4,4-dimethyl-5alpha-cholesta-8,14,24-trien-3beta-ol + NADPH + H(+)</text>
        <dbReference type="Rhea" id="RHEA:18561"/>
        <dbReference type="ChEBI" id="CHEBI:15378"/>
        <dbReference type="ChEBI" id="CHEBI:17813"/>
        <dbReference type="ChEBI" id="CHEBI:18364"/>
        <dbReference type="ChEBI" id="CHEBI:57783"/>
        <dbReference type="ChEBI" id="CHEBI:58349"/>
        <dbReference type="EC" id="1.3.1.70"/>
    </reaction>
    <physiologicalReaction direction="right-to-left" evidence="14">
        <dbReference type="Rhea" id="RHEA:18563"/>
    </physiologicalReaction>
</comment>
<keyword evidence="3 16" id="KW-0444">Lipid biosynthesis</keyword>
<accession>A0A1E3QUD7</accession>
<comment type="similarity">
    <text evidence="2 16">Belongs to the ERG4/ERG24 family.</text>
</comment>
<dbReference type="Gene3D" id="1.20.120.1630">
    <property type="match status" value="1"/>
</dbReference>
<comment type="subcellular location">
    <subcellularLocation>
        <location evidence="1">Membrane</location>
        <topology evidence="1">Multi-pass membrane protein</topology>
    </subcellularLocation>
</comment>
<evidence type="ECO:0000256" key="13">
    <source>
        <dbReference type="ARBA" id="ARBA00023221"/>
    </source>
</evidence>
<keyword evidence="5" id="KW-0521">NADP</keyword>
<dbReference type="EMBL" id="KV454428">
    <property type="protein sequence ID" value="ODQ81280.1"/>
    <property type="molecule type" value="Genomic_DNA"/>
</dbReference>